<evidence type="ECO:0000313" key="5">
    <source>
        <dbReference type="Proteomes" id="UP000015500"/>
    </source>
</evidence>
<dbReference type="OrthoDB" id="9805821at2"/>
<comment type="similarity">
    <text evidence="1">Belongs to the glycosyl hydrolase 3 family.</text>
</comment>
<dbReference type="FunFam" id="2.60.40.10:FF:000495">
    <property type="entry name" value="Periplasmic beta-glucosidase"/>
    <property type="match status" value="1"/>
</dbReference>
<gene>
    <name evidence="4" type="ORF">M493_09710</name>
</gene>
<accession>S5YZR7</accession>
<protein>
    <recommendedName>
        <fullName evidence="3">Fibronectin type III-like domain-containing protein</fullName>
    </recommendedName>
</protein>
<dbReference type="GO" id="GO:0008422">
    <property type="term" value="F:beta-glucosidase activity"/>
    <property type="evidence" value="ECO:0007669"/>
    <property type="project" value="UniProtKB-ARBA"/>
</dbReference>
<dbReference type="AlphaFoldDB" id="S5YZR7"/>
<dbReference type="GO" id="GO:0009251">
    <property type="term" value="P:glucan catabolic process"/>
    <property type="evidence" value="ECO:0007669"/>
    <property type="project" value="TreeGrafter"/>
</dbReference>
<keyword evidence="2" id="KW-0378">Hydrolase</keyword>
<proteinExistence type="inferred from homology"/>
<dbReference type="Pfam" id="PF01915">
    <property type="entry name" value="Glyco_hydro_3_C"/>
    <property type="match status" value="1"/>
</dbReference>
<sequence length="698" mass="77405">MKVNKQYRLSYTSRAQEIVNQMTLEEKVYLMSGKVSMEQMMEDFSNGKHYNWIPYPAGGNERLGVPEMKFVDGPRGVVSGNSTCFPVTVARGATFDKDLERRIGQAIGKEIRAHGGNLFGGVCINLPRNPGWGRSQEVYGEDSFLLGAMGSALVEGVQGENVIACIKHYAFNSMENARFKVNVKADKRTEREVYLAHFKDCVDAGAACVMSAYNLYQGVHCGHSDYLLNQVLKNEWDFDGFVISDFIWGVKDTVEAANGGMDIEMCHTKYFGEKLVEAVKNGQVSEETINKAALRIVRTLLAFTEADNKEYSKDLIGCKEHIHLALEAAEKSMTLLKNDQNVLPFSKEKTKRIAVIGKLGNQENIGDHGSSRVFPEYVVTPLEGIKRIAVNSEVIFNDGQDLLKAKELAKTVDAVIFVVGYNHDDEGEFIENADDTNTSQIIGEGHRFAAGGDRKGSLGLKRDEIKLIKEVGPLNKNSVVVLIGGSMITIEEWKNDVSAILMAYYPGMEGGTAIAKTLFGDVNPGGKLPFVIPAHESDLPQTDWEATEITYEYYHGYAKLEKEGKSPSLPFGFGLSYTTFSISNARFEVRNNQIIASCEVENTGNREGDEVVQMYIGFSQSKVDRPVKVLRGFERVSLKPGEKKVVSIACPIEKIKWFNPDTNKWELEMMDYEVYIGNSSDSKDLIAGKVSIGSRVNS</sequence>
<dbReference type="SUPFAM" id="SSF52279">
    <property type="entry name" value="Beta-D-glucan exohydrolase, C-terminal domain"/>
    <property type="match status" value="1"/>
</dbReference>
<dbReference type="InterPro" id="IPR002772">
    <property type="entry name" value="Glyco_hydro_3_C"/>
</dbReference>
<dbReference type="EMBL" id="CP006254">
    <property type="protein sequence ID" value="AGT32204.1"/>
    <property type="molecule type" value="Genomic_DNA"/>
</dbReference>
<evidence type="ECO:0000259" key="3">
    <source>
        <dbReference type="SMART" id="SM01217"/>
    </source>
</evidence>
<dbReference type="PATRIC" id="fig|1345697.3.peg.1868"/>
<evidence type="ECO:0000256" key="2">
    <source>
        <dbReference type="ARBA" id="ARBA00022801"/>
    </source>
</evidence>
<dbReference type="PRINTS" id="PR00133">
    <property type="entry name" value="GLHYDRLASE3"/>
</dbReference>
<evidence type="ECO:0000256" key="1">
    <source>
        <dbReference type="ARBA" id="ARBA00005336"/>
    </source>
</evidence>
<dbReference type="PANTHER" id="PTHR42715:SF3">
    <property type="entry name" value="BETA-GLUCOSIDASE B-RELATED"/>
    <property type="match status" value="1"/>
</dbReference>
<dbReference type="RefSeq" id="WP_020960011.1">
    <property type="nucleotide sequence ID" value="NC_022080.4"/>
</dbReference>
<dbReference type="InterPro" id="IPR050288">
    <property type="entry name" value="Cellulose_deg_GH3"/>
</dbReference>
<dbReference type="InterPro" id="IPR013783">
    <property type="entry name" value="Ig-like_fold"/>
</dbReference>
<reference evidence="4 5" key="1">
    <citation type="journal article" date="2014" name="Genome Announc.">
        <title>Complete Genome Sequence of the Thermophilic Polychlorinated Biphenyl Degrader Geobacillus sp. Strain JF8 (NBRC 109937).</title>
        <authorList>
            <person name="Shintani M."/>
            <person name="Ohtsubo Y."/>
            <person name="Fukuda K."/>
            <person name="Hosoyama A."/>
            <person name="Ohji S."/>
            <person name="Yamazoe A."/>
            <person name="Fujita N."/>
            <person name="Nagata Y."/>
            <person name="Tsuda M."/>
            <person name="Hatta T."/>
            <person name="Kimbara K."/>
        </authorList>
    </citation>
    <scope>NUCLEOTIDE SEQUENCE [LARGE SCALE GENOMIC DNA]</scope>
    <source>
        <strain evidence="4 5">JF8</strain>
    </source>
</reference>
<keyword evidence="5" id="KW-1185">Reference proteome</keyword>
<name>S5YZR7_GEOG3</name>
<dbReference type="Gene3D" id="2.60.40.10">
    <property type="entry name" value="Immunoglobulins"/>
    <property type="match status" value="1"/>
</dbReference>
<dbReference type="InterPro" id="IPR001764">
    <property type="entry name" value="Glyco_hydro_3_N"/>
</dbReference>
<dbReference type="SUPFAM" id="SSF51445">
    <property type="entry name" value="(Trans)glycosidases"/>
    <property type="match status" value="1"/>
</dbReference>
<dbReference type="InterPro" id="IPR036962">
    <property type="entry name" value="Glyco_hydro_3_N_sf"/>
</dbReference>
<organism evidence="4 5">
    <name type="scientific">Geobacillus genomosp. 3</name>
    <dbReference type="NCBI Taxonomy" id="1921421"/>
    <lineage>
        <taxon>Bacteria</taxon>
        <taxon>Bacillati</taxon>
        <taxon>Bacillota</taxon>
        <taxon>Bacilli</taxon>
        <taxon>Bacillales</taxon>
        <taxon>Anoxybacillaceae</taxon>
        <taxon>Geobacillus</taxon>
    </lineage>
</organism>
<dbReference type="SMART" id="SM01217">
    <property type="entry name" value="Fn3_like"/>
    <property type="match status" value="1"/>
</dbReference>
<dbReference type="KEGG" id="gjf:M493_09710"/>
<dbReference type="Pfam" id="PF00933">
    <property type="entry name" value="Glyco_hydro_3"/>
    <property type="match status" value="1"/>
</dbReference>
<dbReference type="Gene3D" id="3.40.50.1700">
    <property type="entry name" value="Glycoside hydrolase family 3 C-terminal domain"/>
    <property type="match status" value="1"/>
</dbReference>
<dbReference type="InterPro" id="IPR026891">
    <property type="entry name" value="Fn3-like"/>
</dbReference>
<dbReference type="Pfam" id="PF14310">
    <property type="entry name" value="Fn3-like"/>
    <property type="match status" value="1"/>
</dbReference>
<dbReference type="InterPro" id="IPR017853">
    <property type="entry name" value="GH"/>
</dbReference>
<dbReference type="PANTHER" id="PTHR42715">
    <property type="entry name" value="BETA-GLUCOSIDASE"/>
    <property type="match status" value="1"/>
</dbReference>
<feature type="domain" description="Fibronectin type III-like" evidence="3">
    <location>
        <begin position="610"/>
        <end position="680"/>
    </location>
</feature>
<evidence type="ECO:0000313" key="4">
    <source>
        <dbReference type="EMBL" id="AGT32204.1"/>
    </source>
</evidence>
<dbReference type="InterPro" id="IPR036881">
    <property type="entry name" value="Glyco_hydro_3_C_sf"/>
</dbReference>
<dbReference type="Gene3D" id="3.20.20.300">
    <property type="entry name" value="Glycoside hydrolase, family 3, N-terminal domain"/>
    <property type="match status" value="1"/>
</dbReference>
<dbReference type="HOGENOM" id="CLU_004542_4_1_9"/>
<dbReference type="STRING" id="1921421.M493_09710"/>
<dbReference type="Proteomes" id="UP000015500">
    <property type="component" value="Chromosome"/>
</dbReference>